<dbReference type="Pfam" id="PF07690">
    <property type="entry name" value="MFS_1"/>
    <property type="match status" value="1"/>
</dbReference>
<evidence type="ECO:0000313" key="10">
    <source>
        <dbReference type="EMBL" id="AJD49617.1"/>
    </source>
</evidence>
<gene>
    <name evidence="10" type="ORF">S7S_16025</name>
</gene>
<evidence type="ECO:0000256" key="8">
    <source>
        <dbReference type="SAM" id="Phobius"/>
    </source>
</evidence>
<evidence type="ECO:0000256" key="1">
    <source>
        <dbReference type="ARBA" id="ARBA00004651"/>
    </source>
</evidence>
<dbReference type="NCBIfam" id="TIGR00711">
    <property type="entry name" value="efflux_EmrB"/>
    <property type="match status" value="1"/>
</dbReference>
<keyword evidence="11" id="KW-1185">Reference proteome</keyword>
<dbReference type="Gene3D" id="1.20.1720.10">
    <property type="entry name" value="Multidrug resistance protein D"/>
    <property type="match status" value="1"/>
</dbReference>
<feature type="transmembrane region" description="Helical" evidence="8">
    <location>
        <begin position="106"/>
        <end position="127"/>
    </location>
</feature>
<feature type="transmembrane region" description="Helical" evidence="8">
    <location>
        <begin position="296"/>
        <end position="319"/>
    </location>
</feature>
<dbReference type="Proteomes" id="UP000006764">
    <property type="component" value="Chromosome"/>
</dbReference>
<evidence type="ECO:0000256" key="4">
    <source>
        <dbReference type="ARBA" id="ARBA00022475"/>
    </source>
</evidence>
<proteinExistence type="inferred from homology"/>
<feature type="domain" description="Major facilitator superfamily (MFS) profile" evidence="9">
    <location>
        <begin position="15"/>
        <end position="453"/>
    </location>
</feature>
<dbReference type="PANTHER" id="PTHR42718:SF9">
    <property type="entry name" value="MAJOR FACILITATOR SUPERFAMILY MULTIDRUG TRANSPORTER MFSC"/>
    <property type="match status" value="1"/>
</dbReference>
<evidence type="ECO:0000313" key="11">
    <source>
        <dbReference type="Proteomes" id="UP000006764"/>
    </source>
</evidence>
<dbReference type="Gene3D" id="1.20.1250.20">
    <property type="entry name" value="MFS general substrate transporter like domains"/>
    <property type="match status" value="1"/>
</dbReference>
<keyword evidence="3" id="KW-0813">Transport</keyword>
<accession>A0A0B4XTI3</accession>
<feature type="transmembrane region" description="Helical" evidence="8">
    <location>
        <begin position="392"/>
        <end position="413"/>
    </location>
</feature>
<dbReference type="InterPro" id="IPR004638">
    <property type="entry name" value="EmrB-like"/>
</dbReference>
<keyword evidence="5 8" id="KW-0812">Transmembrane</keyword>
<feature type="transmembrane region" description="Helical" evidence="8">
    <location>
        <begin position="205"/>
        <end position="223"/>
    </location>
</feature>
<dbReference type="KEGG" id="apac:S7S_16025"/>
<dbReference type="GO" id="GO:0022857">
    <property type="term" value="F:transmembrane transporter activity"/>
    <property type="evidence" value="ECO:0007669"/>
    <property type="project" value="InterPro"/>
</dbReference>
<feature type="transmembrane region" description="Helical" evidence="8">
    <location>
        <begin position="12"/>
        <end position="38"/>
    </location>
</feature>
<evidence type="ECO:0000259" key="9">
    <source>
        <dbReference type="PROSITE" id="PS50850"/>
    </source>
</evidence>
<reference evidence="10 11" key="1">
    <citation type="journal article" date="2012" name="J. Bacteriol.">
        <title>Genome sequence of an alkane-degrading bacterium, Alcanivorax pacificus type strain W11-5, isolated from deep sea sediment.</title>
        <authorList>
            <person name="Lai Q."/>
            <person name="Shao Z."/>
        </authorList>
    </citation>
    <scope>NUCLEOTIDE SEQUENCE [LARGE SCALE GENOMIC DNA]</scope>
    <source>
        <strain evidence="10 11">W11-5</strain>
    </source>
</reference>
<sequence>MTPTPAPIPGRLWLIAALVGAGAFMAMLDATLVNLAVASVGTELTAPLASVQWIITGYLIAMAMSLPLTGWLGRRCGYGRLWCLALLVFVLASAACALAGELATLIAFRVVQGLAAGLMVPAGQAVLGAAAGPAQLGRLMGALGVVVSLGPALGPAFGGLLLEQMSWRWLFGINVPLGALALWLARRHVPAGERDSSRAPDWPGLVLLGLGLPLLLGGATALGEPGRGAWAAAGAGLLLCGLFACVALRRRHPLIDLSLLAAPRFALATLTTAFTGASLYGALFLLPLYLQEGYGYAASSIGLWLLVMGLGSAAALYVGGALTDRLGAAPVIVSGAVLLLLSTLPFLGEAPLPPWLLAVCLVTRGIGVALAQMPAMTAAVVTREQVGDAATLVNIVQRIGGALGAAALVVVLVDVMTPARPADYRVAFAVLLVAALVAMVAGLLLWRYRSTAQA</sequence>
<dbReference type="STRING" id="391936.S7S_16025"/>
<dbReference type="EMBL" id="CP004387">
    <property type="protein sequence ID" value="AJD49617.1"/>
    <property type="molecule type" value="Genomic_DNA"/>
</dbReference>
<evidence type="ECO:0000256" key="2">
    <source>
        <dbReference type="ARBA" id="ARBA00008537"/>
    </source>
</evidence>
<feature type="transmembrane region" description="Helical" evidence="8">
    <location>
        <begin position="81"/>
        <end position="100"/>
    </location>
</feature>
<evidence type="ECO:0000256" key="3">
    <source>
        <dbReference type="ARBA" id="ARBA00022448"/>
    </source>
</evidence>
<keyword evidence="7 8" id="KW-0472">Membrane</keyword>
<feature type="transmembrane region" description="Helical" evidence="8">
    <location>
        <begin position="167"/>
        <end position="185"/>
    </location>
</feature>
<dbReference type="AlphaFoldDB" id="A0A0B4XTI3"/>
<feature type="transmembrane region" description="Helical" evidence="8">
    <location>
        <begin position="268"/>
        <end position="290"/>
    </location>
</feature>
<keyword evidence="4" id="KW-1003">Cell membrane</keyword>
<feature type="transmembrane region" description="Helical" evidence="8">
    <location>
        <begin position="326"/>
        <end position="346"/>
    </location>
</feature>
<dbReference type="OrthoDB" id="9812221at2"/>
<feature type="transmembrane region" description="Helical" evidence="8">
    <location>
        <begin position="139"/>
        <end position="161"/>
    </location>
</feature>
<dbReference type="InterPro" id="IPR020846">
    <property type="entry name" value="MFS_dom"/>
</dbReference>
<protein>
    <submittedName>
        <fullName evidence="10">Major facilitator superfamily transporter</fullName>
    </submittedName>
</protein>
<dbReference type="HOGENOM" id="CLU_000960_28_0_6"/>
<dbReference type="PANTHER" id="PTHR42718">
    <property type="entry name" value="MAJOR FACILITATOR SUPERFAMILY MULTIDRUG TRANSPORTER MFSC"/>
    <property type="match status" value="1"/>
</dbReference>
<dbReference type="PROSITE" id="PS50850">
    <property type="entry name" value="MFS"/>
    <property type="match status" value="1"/>
</dbReference>
<comment type="subcellular location">
    <subcellularLocation>
        <location evidence="1">Cell membrane</location>
        <topology evidence="1">Multi-pass membrane protein</topology>
    </subcellularLocation>
</comment>
<dbReference type="PRINTS" id="PR01036">
    <property type="entry name" value="TCRTETB"/>
</dbReference>
<feature type="transmembrane region" description="Helical" evidence="8">
    <location>
        <begin position="50"/>
        <end position="69"/>
    </location>
</feature>
<evidence type="ECO:0000256" key="7">
    <source>
        <dbReference type="ARBA" id="ARBA00023136"/>
    </source>
</evidence>
<feature type="transmembrane region" description="Helical" evidence="8">
    <location>
        <begin position="425"/>
        <end position="446"/>
    </location>
</feature>
<dbReference type="GO" id="GO:0005886">
    <property type="term" value="C:plasma membrane"/>
    <property type="evidence" value="ECO:0007669"/>
    <property type="project" value="UniProtKB-SubCell"/>
</dbReference>
<name>A0A0B4XTI3_9GAMM</name>
<feature type="transmembrane region" description="Helical" evidence="8">
    <location>
        <begin position="352"/>
        <end position="371"/>
    </location>
</feature>
<comment type="similarity">
    <text evidence="2">Belongs to the major facilitator superfamily. EmrB family.</text>
</comment>
<dbReference type="InterPro" id="IPR036259">
    <property type="entry name" value="MFS_trans_sf"/>
</dbReference>
<feature type="transmembrane region" description="Helical" evidence="8">
    <location>
        <begin position="229"/>
        <end position="248"/>
    </location>
</feature>
<evidence type="ECO:0000256" key="6">
    <source>
        <dbReference type="ARBA" id="ARBA00022989"/>
    </source>
</evidence>
<organism evidence="10 11">
    <name type="scientific">Isoalcanivorax pacificus W11-5</name>
    <dbReference type="NCBI Taxonomy" id="391936"/>
    <lineage>
        <taxon>Bacteria</taxon>
        <taxon>Pseudomonadati</taxon>
        <taxon>Pseudomonadota</taxon>
        <taxon>Gammaproteobacteria</taxon>
        <taxon>Oceanospirillales</taxon>
        <taxon>Alcanivoracaceae</taxon>
        <taxon>Isoalcanivorax</taxon>
    </lineage>
</organism>
<evidence type="ECO:0000256" key="5">
    <source>
        <dbReference type="ARBA" id="ARBA00022692"/>
    </source>
</evidence>
<dbReference type="SUPFAM" id="SSF103473">
    <property type="entry name" value="MFS general substrate transporter"/>
    <property type="match status" value="1"/>
</dbReference>
<keyword evidence="6 8" id="KW-1133">Transmembrane helix</keyword>
<dbReference type="RefSeq" id="WP_008733319.1">
    <property type="nucleotide sequence ID" value="NZ_CP004387.1"/>
</dbReference>
<dbReference type="InterPro" id="IPR011701">
    <property type="entry name" value="MFS"/>
</dbReference>